<evidence type="ECO:0000313" key="1">
    <source>
        <dbReference type="EMBL" id="KHJ30686.1"/>
    </source>
</evidence>
<comment type="caution">
    <text evidence="1">The sequence shown here is derived from an EMBL/GenBank/DDBJ whole genome shotgun (WGS) entry which is preliminary data.</text>
</comment>
<proteinExistence type="predicted"/>
<organism evidence="1 2">
    <name type="scientific">Uncinula necator</name>
    <name type="common">Grape powdery mildew</name>
    <dbReference type="NCBI Taxonomy" id="52586"/>
    <lineage>
        <taxon>Eukaryota</taxon>
        <taxon>Fungi</taxon>
        <taxon>Dikarya</taxon>
        <taxon>Ascomycota</taxon>
        <taxon>Pezizomycotina</taxon>
        <taxon>Leotiomycetes</taxon>
        <taxon>Erysiphales</taxon>
        <taxon>Erysiphaceae</taxon>
        <taxon>Erysiphe</taxon>
    </lineage>
</organism>
<dbReference type="Proteomes" id="UP000030854">
    <property type="component" value="Unassembled WGS sequence"/>
</dbReference>
<dbReference type="AlphaFoldDB" id="A0A0B1P199"/>
<protein>
    <submittedName>
        <fullName evidence="1">Putative glycosyl</fullName>
    </submittedName>
</protein>
<dbReference type="EMBL" id="JNVN01003761">
    <property type="protein sequence ID" value="KHJ30686.1"/>
    <property type="molecule type" value="Genomic_DNA"/>
</dbReference>
<reference evidence="1 2" key="1">
    <citation type="journal article" date="2014" name="BMC Genomics">
        <title>Adaptive genomic structural variation in the grape powdery mildew pathogen, Erysiphe necator.</title>
        <authorList>
            <person name="Jones L."/>
            <person name="Riaz S."/>
            <person name="Morales-Cruz A."/>
            <person name="Amrine K.C."/>
            <person name="McGuire B."/>
            <person name="Gubler W.D."/>
            <person name="Walker M.A."/>
            <person name="Cantu D."/>
        </authorList>
    </citation>
    <scope>NUCLEOTIDE SEQUENCE [LARGE SCALE GENOMIC DNA]</scope>
    <source>
        <strain evidence="2">c</strain>
    </source>
</reference>
<keyword evidence="2" id="KW-1185">Reference proteome</keyword>
<accession>A0A0B1P199</accession>
<sequence>MLSGQAHLYYYSKIAKLTLDFNGASQMLRYQYETEQPQQKDFSEWSTITLSGTLNQNSDKSLDQYFELMLDNLQNLQLRLAPIYHTQKALRDKIMYACRSIPEFCLACFSPIPILEGVCNQLRSSILIAIELPRKPFINQKSNLLVYFFTDRRYHGVKNNSGSFKYSNQQEKPKKCFVCKQPGCWSSKHSKHEREISYENFRKGIQQRGRKTDDTMINQ</sequence>
<evidence type="ECO:0000313" key="2">
    <source>
        <dbReference type="Proteomes" id="UP000030854"/>
    </source>
</evidence>
<dbReference type="HOGENOM" id="CLU_061028_0_0_1"/>
<gene>
    <name evidence="1" type="ORF">EV44_g3202</name>
</gene>
<name>A0A0B1P199_UNCNE</name>
<dbReference type="STRING" id="52586.A0A0B1P199"/>